<keyword evidence="6" id="KW-0808">Transferase</keyword>
<feature type="domain" description="Radical SAM core" evidence="17">
    <location>
        <begin position="124"/>
        <end position="436"/>
    </location>
</feature>
<dbReference type="EMBL" id="PP542043">
    <property type="protein sequence ID" value="XDO02260.1"/>
    <property type="molecule type" value="Genomic_DNA"/>
</dbReference>
<evidence type="ECO:0000256" key="3">
    <source>
        <dbReference type="ARBA" id="ARBA00005494"/>
    </source>
</evidence>
<comment type="pathway">
    <text evidence="2">tRNA modification.</text>
</comment>
<evidence type="ECO:0000256" key="10">
    <source>
        <dbReference type="ARBA" id="ARBA00022884"/>
    </source>
</evidence>
<evidence type="ECO:0000256" key="13">
    <source>
        <dbReference type="ARBA" id="ARBA00023315"/>
    </source>
</evidence>
<dbReference type="GO" id="GO:0106261">
    <property type="term" value="F:tRNA uridine(34) acetyltransferase activity"/>
    <property type="evidence" value="ECO:0007669"/>
    <property type="project" value="UniProtKB-EC"/>
</dbReference>
<sequence>MFSVNMCTNTFKSVEELEDLFKNDELNHIESIDENIIYKYIIALKHFVENHLTNETNNTNPRIVVNNLKIKFPKYLQKCTNIHKQQYKKTCLLFYYKKFVLLDKIKENKFLELMLMKAPSRDISGINQITLLTSPNPHGQQFSCKHNCYYCPNEPAHKENNWTPQPRSYLFKEPAVLRANRNHFKPDLQTFDRLKSLLICGHKCDKLEFIIEGGTFTEYPKKYLYEFFRDFIYTCNNFFDIIKYGVDSEQLNPKKDLFTEIDINKHARCKIIGICIETRPDSILLNDEDNIPWIKTLLDWGVTRLQLGLQHVDNKILKKINRGHSIQTAIKAIEICKNNCFKIDIHIMPDLPGSSPEIDKKMFDYLYSSPDLLPDQMKIYPCEVVPWTVIETWHNTGKYTPYGTNKKLMQDVLEYAMNRCPPWIRIPRVVRDIPKEYISGGLNCGNMRQNIENAKNFVGKDIRSREIGRHPQYTMKDMKLIVQKYNASNGIEYFISCESKDKRALFGFCRLRIPVKHSTEVIYSETLKNKGLIRELHVYGSLVGVNELLLNKNVHSVQHKGIGKQLIQKAEQISWRTHFKSGVAVISGIGVRKYYEKLGYKQTNTYMVKTFNINKYIKILINIYLCGLPCILIAFISIYFTTKW</sequence>
<evidence type="ECO:0000256" key="4">
    <source>
        <dbReference type="ARBA" id="ARBA00022485"/>
    </source>
</evidence>
<evidence type="ECO:0000256" key="11">
    <source>
        <dbReference type="ARBA" id="ARBA00023004"/>
    </source>
</evidence>
<dbReference type="SUPFAM" id="SSF102114">
    <property type="entry name" value="Radical SAM enzymes"/>
    <property type="match status" value="1"/>
</dbReference>
<evidence type="ECO:0000256" key="7">
    <source>
        <dbReference type="ARBA" id="ARBA00022691"/>
    </source>
</evidence>
<dbReference type="InterPro" id="IPR023404">
    <property type="entry name" value="rSAM_horseshoe"/>
</dbReference>
<dbReference type="PANTHER" id="PTHR11135:SF2">
    <property type="entry name" value="ELONGATOR COMPLEX PROTEIN 3"/>
    <property type="match status" value="1"/>
</dbReference>
<keyword evidence="16" id="KW-0812">Transmembrane</keyword>
<evidence type="ECO:0000256" key="5">
    <source>
        <dbReference type="ARBA" id="ARBA00022555"/>
    </source>
</evidence>
<dbReference type="SMART" id="SM00729">
    <property type="entry name" value="Elp3"/>
    <property type="match status" value="1"/>
</dbReference>
<evidence type="ECO:0000259" key="17">
    <source>
        <dbReference type="PROSITE" id="PS51918"/>
    </source>
</evidence>
<dbReference type="PROSITE" id="PS51918">
    <property type="entry name" value="RADICAL_SAM"/>
    <property type="match status" value="1"/>
</dbReference>
<reference evidence="18" key="1">
    <citation type="submission" date="2024-03" db="EMBL/GenBank/DDBJ databases">
        <title>Eukaryotic viruses encode the ribosomal protein eL40.</title>
        <authorList>
            <person name="Thomy J."/>
            <person name="Schvarcz C.R."/>
            <person name="McBeain K.A."/>
            <person name="Edwards K.F."/>
            <person name="Steward G.F."/>
        </authorList>
    </citation>
    <scope>NUCLEOTIDE SEQUENCE</scope>
    <source>
        <strain evidence="18">FloV-SA2</strain>
    </source>
</reference>
<evidence type="ECO:0000256" key="9">
    <source>
        <dbReference type="ARBA" id="ARBA00022723"/>
    </source>
</evidence>
<dbReference type="Gene3D" id="3.40.630.30">
    <property type="match status" value="1"/>
</dbReference>
<evidence type="ECO:0000256" key="16">
    <source>
        <dbReference type="SAM" id="Phobius"/>
    </source>
</evidence>
<accession>A0AB39JD08</accession>
<evidence type="ECO:0000256" key="14">
    <source>
        <dbReference type="ARBA" id="ARBA00044771"/>
    </source>
</evidence>
<dbReference type="GO" id="GO:0051539">
    <property type="term" value="F:4 iron, 4 sulfur cluster binding"/>
    <property type="evidence" value="ECO:0007669"/>
    <property type="project" value="UniProtKB-KW"/>
</dbReference>
<evidence type="ECO:0000256" key="15">
    <source>
        <dbReference type="ARBA" id="ARBA00047372"/>
    </source>
</evidence>
<comment type="similarity">
    <text evidence="3">Belongs to the ELP3 family.</text>
</comment>
<dbReference type="Pfam" id="PF16199">
    <property type="entry name" value="Radical_SAM_C"/>
    <property type="match status" value="1"/>
</dbReference>
<protein>
    <recommendedName>
        <fullName evidence="14">tRNA carboxymethyluridine synthase</fullName>
        <ecNumber evidence="14">2.3.1.311</ecNumber>
    </recommendedName>
</protein>
<keyword evidence="7" id="KW-0949">S-adenosyl-L-methionine</keyword>
<evidence type="ECO:0000256" key="1">
    <source>
        <dbReference type="ARBA" id="ARBA00001966"/>
    </source>
</evidence>
<gene>
    <name evidence="18" type="ORF">FloV-SA2_00442</name>
</gene>
<proteinExistence type="inferred from homology"/>
<keyword evidence="5" id="KW-0820">tRNA-binding</keyword>
<evidence type="ECO:0000256" key="8">
    <source>
        <dbReference type="ARBA" id="ARBA00022694"/>
    </source>
</evidence>
<dbReference type="SFLD" id="SFLDG01086">
    <property type="entry name" value="elongater_protein-like"/>
    <property type="match status" value="1"/>
</dbReference>
<evidence type="ECO:0000256" key="2">
    <source>
        <dbReference type="ARBA" id="ARBA00005217"/>
    </source>
</evidence>
<dbReference type="GO" id="GO:0046872">
    <property type="term" value="F:metal ion binding"/>
    <property type="evidence" value="ECO:0007669"/>
    <property type="project" value="UniProtKB-KW"/>
</dbReference>
<dbReference type="SFLD" id="SFLDS00029">
    <property type="entry name" value="Radical_SAM"/>
    <property type="match status" value="1"/>
</dbReference>
<dbReference type="InterPro" id="IPR034687">
    <property type="entry name" value="ELP3-like"/>
</dbReference>
<dbReference type="InterPro" id="IPR016181">
    <property type="entry name" value="Acyl_CoA_acyltransferase"/>
</dbReference>
<name>A0AB39JD08_9VIRU</name>
<keyword evidence="10" id="KW-0694">RNA-binding</keyword>
<dbReference type="InterPro" id="IPR058240">
    <property type="entry name" value="rSAM_sf"/>
</dbReference>
<keyword evidence="13" id="KW-0012">Acyltransferase</keyword>
<keyword evidence="11" id="KW-0408">Iron</keyword>
<dbReference type="GO" id="GO:0002926">
    <property type="term" value="P:tRNA wobble base 5-methoxycarbonylmethyl-2-thiouridinylation"/>
    <property type="evidence" value="ECO:0007669"/>
    <property type="project" value="TreeGrafter"/>
</dbReference>
<dbReference type="InterPro" id="IPR007197">
    <property type="entry name" value="rSAM"/>
</dbReference>
<dbReference type="InterPro" id="IPR032432">
    <property type="entry name" value="Radical_SAM_C"/>
</dbReference>
<dbReference type="GO" id="GO:0000049">
    <property type="term" value="F:tRNA binding"/>
    <property type="evidence" value="ECO:0007669"/>
    <property type="project" value="UniProtKB-KW"/>
</dbReference>
<comment type="cofactor">
    <cofactor evidence="1">
        <name>[4Fe-4S] cluster</name>
        <dbReference type="ChEBI" id="CHEBI:49883"/>
    </cofactor>
</comment>
<dbReference type="GO" id="GO:0033588">
    <property type="term" value="C:elongator holoenzyme complex"/>
    <property type="evidence" value="ECO:0007669"/>
    <property type="project" value="TreeGrafter"/>
</dbReference>
<dbReference type="Pfam" id="PF04055">
    <property type="entry name" value="Radical_SAM"/>
    <property type="match status" value="1"/>
</dbReference>
<dbReference type="EC" id="2.3.1.311" evidence="14"/>
<keyword evidence="16" id="KW-0472">Membrane</keyword>
<evidence type="ECO:0000256" key="12">
    <source>
        <dbReference type="ARBA" id="ARBA00023014"/>
    </source>
</evidence>
<keyword evidence="12" id="KW-0411">Iron-sulfur</keyword>
<evidence type="ECO:0000313" key="18">
    <source>
        <dbReference type="EMBL" id="XDO02260.1"/>
    </source>
</evidence>
<evidence type="ECO:0000256" key="6">
    <source>
        <dbReference type="ARBA" id="ARBA00022679"/>
    </source>
</evidence>
<dbReference type="InterPro" id="IPR039661">
    <property type="entry name" value="ELP3"/>
</dbReference>
<keyword evidence="16" id="KW-1133">Transmembrane helix</keyword>
<keyword evidence="9" id="KW-0479">Metal-binding</keyword>
<keyword evidence="8" id="KW-0819">tRNA processing</keyword>
<dbReference type="Gene3D" id="3.80.30.20">
    <property type="entry name" value="tm_1862 like domain"/>
    <property type="match status" value="1"/>
</dbReference>
<comment type="catalytic activity">
    <reaction evidence="15">
        <text>uridine(34) in tRNA + acetyl-CoA + S-adenosyl-L-methionine + H2O = 5-(carboxymethyl)uridine(34) in tRNA + 5'-deoxyadenosine + L-methionine + CoA + 2 H(+)</text>
        <dbReference type="Rhea" id="RHEA:61020"/>
        <dbReference type="Rhea" id="RHEA-COMP:10407"/>
        <dbReference type="Rhea" id="RHEA-COMP:11727"/>
        <dbReference type="ChEBI" id="CHEBI:15377"/>
        <dbReference type="ChEBI" id="CHEBI:15378"/>
        <dbReference type="ChEBI" id="CHEBI:17319"/>
        <dbReference type="ChEBI" id="CHEBI:57287"/>
        <dbReference type="ChEBI" id="CHEBI:57288"/>
        <dbReference type="ChEBI" id="CHEBI:57844"/>
        <dbReference type="ChEBI" id="CHEBI:59789"/>
        <dbReference type="ChEBI" id="CHEBI:65315"/>
        <dbReference type="ChEBI" id="CHEBI:74882"/>
        <dbReference type="EC" id="2.3.1.311"/>
    </reaction>
    <physiologicalReaction direction="left-to-right" evidence="15">
        <dbReference type="Rhea" id="RHEA:61021"/>
    </physiologicalReaction>
</comment>
<dbReference type="NCBIfam" id="TIGR01211">
    <property type="entry name" value="ELP3"/>
    <property type="match status" value="1"/>
</dbReference>
<feature type="transmembrane region" description="Helical" evidence="16">
    <location>
        <begin position="619"/>
        <end position="640"/>
    </location>
</feature>
<dbReference type="SFLD" id="SFLDF00344">
    <property type="entry name" value="ELP3-like"/>
    <property type="match status" value="1"/>
</dbReference>
<organism evidence="18">
    <name type="scientific">Florenciella sp. virus SA2</name>
    <dbReference type="NCBI Taxonomy" id="3240092"/>
    <lineage>
        <taxon>Viruses</taxon>
    </lineage>
</organism>
<dbReference type="PANTHER" id="PTHR11135">
    <property type="entry name" value="HISTONE ACETYLTRANSFERASE-RELATED"/>
    <property type="match status" value="1"/>
</dbReference>
<keyword evidence="4" id="KW-0004">4Fe-4S</keyword>
<dbReference type="InterPro" id="IPR006638">
    <property type="entry name" value="Elp3/MiaA/NifB-like_rSAM"/>
</dbReference>
<dbReference type="SUPFAM" id="SSF55729">
    <property type="entry name" value="Acyl-CoA N-acyltransferases (Nat)"/>
    <property type="match status" value="1"/>
</dbReference>